<name>A0ACC0CI28_CATRO</name>
<evidence type="ECO:0000313" key="2">
    <source>
        <dbReference type="Proteomes" id="UP001060085"/>
    </source>
</evidence>
<reference evidence="2" key="1">
    <citation type="journal article" date="2023" name="Nat. Plants">
        <title>Single-cell RNA sequencing provides a high-resolution roadmap for understanding the multicellular compartmentation of specialized metabolism.</title>
        <authorList>
            <person name="Sun S."/>
            <person name="Shen X."/>
            <person name="Li Y."/>
            <person name="Li Y."/>
            <person name="Wang S."/>
            <person name="Li R."/>
            <person name="Zhang H."/>
            <person name="Shen G."/>
            <person name="Guo B."/>
            <person name="Wei J."/>
            <person name="Xu J."/>
            <person name="St-Pierre B."/>
            <person name="Chen S."/>
            <person name="Sun C."/>
        </authorList>
    </citation>
    <scope>NUCLEOTIDE SEQUENCE [LARGE SCALE GENOMIC DNA]</scope>
</reference>
<protein>
    <submittedName>
        <fullName evidence="1">Uncharacterized protein</fullName>
    </submittedName>
</protein>
<comment type="caution">
    <text evidence="1">The sequence shown here is derived from an EMBL/GenBank/DDBJ whole genome shotgun (WGS) entry which is preliminary data.</text>
</comment>
<evidence type="ECO:0000313" key="1">
    <source>
        <dbReference type="EMBL" id="KAI5684497.1"/>
    </source>
</evidence>
<dbReference type="Proteomes" id="UP001060085">
    <property type="component" value="Linkage Group LG01"/>
</dbReference>
<sequence length="185" mass="20862">MVIQETVTVKPSRSDEVLDADQQLEITNQVRAQFDSLAPKRPSKPNRSESDSISTTLPTSSSIPDRDYSVPELDKLKSLQSQSQAISIDGAGSLEQEEFVETQYYKELYSINKLHHTTGTGFIKVASEISGNDYDFQYRGGHEFENGRHRPMEFKSNPATYDWIPNIEDHQVAFVSSKPNRSESS</sequence>
<keyword evidence="2" id="KW-1185">Reference proteome</keyword>
<proteinExistence type="predicted"/>
<dbReference type="EMBL" id="CM044701">
    <property type="protein sequence ID" value="KAI5684497.1"/>
    <property type="molecule type" value="Genomic_DNA"/>
</dbReference>
<organism evidence="1 2">
    <name type="scientific">Catharanthus roseus</name>
    <name type="common">Madagascar periwinkle</name>
    <name type="synonym">Vinca rosea</name>
    <dbReference type="NCBI Taxonomy" id="4058"/>
    <lineage>
        <taxon>Eukaryota</taxon>
        <taxon>Viridiplantae</taxon>
        <taxon>Streptophyta</taxon>
        <taxon>Embryophyta</taxon>
        <taxon>Tracheophyta</taxon>
        <taxon>Spermatophyta</taxon>
        <taxon>Magnoliopsida</taxon>
        <taxon>eudicotyledons</taxon>
        <taxon>Gunneridae</taxon>
        <taxon>Pentapetalae</taxon>
        <taxon>asterids</taxon>
        <taxon>lamiids</taxon>
        <taxon>Gentianales</taxon>
        <taxon>Apocynaceae</taxon>
        <taxon>Rauvolfioideae</taxon>
        <taxon>Vinceae</taxon>
        <taxon>Catharanthinae</taxon>
        <taxon>Catharanthus</taxon>
    </lineage>
</organism>
<gene>
    <name evidence="1" type="ORF">M9H77_05725</name>
</gene>
<accession>A0ACC0CI28</accession>